<dbReference type="Gene3D" id="3.40.50.11380">
    <property type="match status" value="1"/>
</dbReference>
<keyword evidence="4" id="KW-0328">Glycosyltransferase</keyword>
<dbReference type="Gene3D" id="3.40.50.150">
    <property type="entry name" value="Vaccinia Virus protein VP39"/>
    <property type="match status" value="1"/>
</dbReference>
<dbReference type="SUPFAM" id="SSF53335">
    <property type="entry name" value="S-adenosyl-L-methionine-dependent methyltransferases"/>
    <property type="match status" value="1"/>
</dbReference>
<organism evidence="11 12">
    <name type="scientific">Achromobacter mucicolens</name>
    <dbReference type="NCBI Taxonomy" id="1389922"/>
    <lineage>
        <taxon>Bacteria</taxon>
        <taxon>Pseudomonadati</taxon>
        <taxon>Pseudomonadota</taxon>
        <taxon>Betaproteobacteria</taxon>
        <taxon>Burkholderiales</taxon>
        <taxon>Alcaligenaceae</taxon>
        <taxon>Achromobacter</taxon>
    </lineage>
</organism>
<dbReference type="Pfam" id="PF10119">
    <property type="entry name" value="MethyTransf_Reg"/>
    <property type="match status" value="1"/>
</dbReference>
<comment type="pathway">
    <text evidence="1">Protein modification; protein glycosylation.</text>
</comment>
<evidence type="ECO:0000313" key="11">
    <source>
        <dbReference type="EMBL" id="CAB3898273.1"/>
    </source>
</evidence>
<reference evidence="11 12" key="1">
    <citation type="submission" date="2020-04" db="EMBL/GenBank/DDBJ databases">
        <authorList>
            <person name="De Canck E."/>
        </authorList>
    </citation>
    <scope>NUCLEOTIDE SEQUENCE [LARGE SCALE GENOMIC DNA]</scope>
    <source>
        <strain evidence="11 12">LMG 3415</strain>
    </source>
</reference>
<dbReference type="InterPro" id="IPR051939">
    <property type="entry name" value="Glycosyltr_41/O-GlcNAc_trsf"/>
</dbReference>
<evidence type="ECO:0000256" key="3">
    <source>
        <dbReference type="ARBA" id="ARBA00011970"/>
    </source>
</evidence>
<dbReference type="SUPFAM" id="SSF48452">
    <property type="entry name" value="TPR-like"/>
    <property type="match status" value="1"/>
</dbReference>
<name>A0ABM8LI21_9BURK</name>
<dbReference type="Gene3D" id="3.40.50.2000">
    <property type="entry name" value="Glycogen Phosphorylase B"/>
    <property type="match status" value="1"/>
</dbReference>
<dbReference type="InterPro" id="IPR029063">
    <property type="entry name" value="SAM-dependent_MTases_sf"/>
</dbReference>
<evidence type="ECO:0000259" key="8">
    <source>
        <dbReference type="Pfam" id="PF10119"/>
    </source>
</evidence>
<dbReference type="InterPro" id="IPR011990">
    <property type="entry name" value="TPR-like_helical_dom_sf"/>
</dbReference>
<sequence length="1136" mass="124672">MFHPAYLHRQTAAEPGPVAPSHSPARLRATAHLYRIDAVPLEQARILTIGCGDGSGLLPFALAYPKAQAIGIDASEVLIAQGTQAARRLEATNLQLYVGDVSDVGSQLGKFDYIIATGQYSFLPEEAGLKLMTACGQLLSPNGILYLDCHVYPGAKSLEVVRDAIMLHGHAATNEDELRQSAIAALTLFKDGMAAGNPFSASLSVAAAQFDQSLRADGQPARTNPLVCNPSYFVEIAGRAAQAGLAYLGDAQPLSEIPLSFGQGVSLNHSLLAIGQPATVRQQYLDFATGRGFRQCLWISQSLADETLGKLDMNRLRDLRFASGPIRLAGNGQEQGAAYVNHLGRSLITHDPDMVTVVDTLGHAWPGSLPYSTLLAVLLHRNEIDDAAARKILDRLLHTLMEHDLIHYCLDHGPYDLETESPLLLLGFLTDSPASGEPALPRFNLWHETVNFMPSRAQMVILENLAAGRLPSATTVDGDLFEPADVGETLTMLKRYALVHGGAKAWADMLRSTLKASADSYMPLTGLYASAMARICLDARVLSGNGHQPNPPPIIAAQAHRMHELLMQKAHVDAEQAARRIIKLAPNFWDAWEALAFSLFGTFRNLEALQAALTMLDLAPADAQSHIMLAAVLTQLGRTSEAIVISRRAVELANRSAESHSALADALAAERRYKEAEAANLAALALNPTHRKALINLSKIYIDSGEVTRAEEMTRRTLSHYPSATVARNNLLFALNYSDERTAEEVFQAYADYDAEQCVHLRSTWKPHNNGRNPDRKLKIGYVSPDFRHHSGNCFIEPLFAHHDRDRFELTAYAELVSEDATTPRLKTYFDRWVPTATLTDAQLAERIRADGIDILIDVAGHTAGNRLGAFARKPAPVSVTWLGFGYTTGLSAIDYIMTDEVMLPKGYERLFSEEPWRLEQCNFIYRPGNTTGDPGPLPALSNGYVTLGTLTRAIRMNDRTIKVWSEILRRLPKAHLVVNSASYRDGPMCEQLTRRFEAHGIERNRLEIGCTSPPWDVLRGMDIGLDCFPHNSGVTLVETLYMGIPYVTLADRPSVGRIGASVLNGIGHPEWIADDEQAYIQKVVDLASDLPALQVLRNKLRDDMRASALMDEPGFARKFEAALRGMFAKWCEKKA</sequence>
<keyword evidence="12" id="KW-1185">Reference proteome</keyword>
<dbReference type="EC" id="2.4.1.255" evidence="3"/>
<proteinExistence type="inferred from homology"/>
<dbReference type="InterPro" id="IPR018773">
    <property type="entry name" value="MeTrfase_reg_dom_prd"/>
</dbReference>
<evidence type="ECO:0000259" key="10">
    <source>
        <dbReference type="Pfam" id="PF13844"/>
    </source>
</evidence>
<dbReference type="Pfam" id="PF13844">
    <property type="entry name" value="Glyco_transf_41"/>
    <property type="match status" value="2"/>
</dbReference>
<dbReference type="CDD" id="cd02440">
    <property type="entry name" value="AdoMet_MTases"/>
    <property type="match status" value="1"/>
</dbReference>
<dbReference type="Gene3D" id="1.25.40.10">
    <property type="entry name" value="Tetratricopeptide repeat domain"/>
    <property type="match status" value="1"/>
</dbReference>
<dbReference type="InterPro" id="IPR041698">
    <property type="entry name" value="Methyltransf_25"/>
</dbReference>
<dbReference type="PANTHER" id="PTHR44835">
    <property type="entry name" value="UDP-N-ACETYLGLUCOSAMINE--PEPTIDE N-ACETYLGLUCOSAMINYLTRANSFERASE SPINDLY-RELATED"/>
    <property type="match status" value="1"/>
</dbReference>
<evidence type="ECO:0000256" key="4">
    <source>
        <dbReference type="ARBA" id="ARBA00022676"/>
    </source>
</evidence>
<evidence type="ECO:0000256" key="5">
    <source>
        <dbReference type="ARBA" id="ARBA00022679"/>
    </source>
</evidence>
<dbReference type="InterPro" id="IPR019734">
    <property type="entry name" value="TPR_rpt"/>
</dbReference>
<dbReference type="EMBL" id="CADIKR010000006">
    <property type="protein sequence ID" value="CAB3898273.1"/>
    <property type="molecule type" value="Genomic_DNA"/>
</dbReference>
<evidence type="ECO:0000256" key="2">
    <source>
        <dbReference type="ARBA" id="ARBA00005386"/>
    </source>
</evidence>
<evidence type="ECO:0000256" key="7">
    <source>
        <dbReference type="ARBA" id="ARBA00022803"/>
    </source>
</evidence>
<evidence type="ECO:0000313" key="12">
    <source>
        <dbReference type="Proteomes" id="UP000507140"/>
    </source>
</evidence>
<keyword evidence="6" id="KW-0677">Repeat</keyword>
<feature type="domain" description="Methyltransferase" evidence="9">
    <location>
        <begin position="46"/>
        <end position="143"/>
    </location>
</feature>
<evidence type="ECO:0000256" key="1">
    <source>
        <dbReference type="ARBA" id="ARBA00004922"/>
    </source>
</evidence>
<dbReference type="PANTHER" id="PTHR44835:SF1">
    <property type="entry name" value="PROTEIN O-GLCNAC TRANSFERASE"/>
    <property type="match status" value="1"/>
</dbReference>
<keyword evidence="7" id="KW-0802">TPR repeat</keyword>
<accession>A0ABM8LI21</accession>
<dbReference type="InterPro" id="IPR029489">
    <property type="entry name" value="OGT/SEC/SPY_C"/>
</dbReference>
<dbReference type="SUPFAM" id="SSF53756">
    <property type="entry name" value="UDP-Glycosyltransferase/glycogen phosphorylase"/>
    <property type="match status" value="1"/>
</dbReference>
<comment type="similarity">
    <text evidence="2">Belongs to the glycosyltransferase 41 family. O-GlcNAc transferase subfamily.</text>
</comment>
<gene>
    <name evidence="11" type="ORF">LMG3415_04325</name>
</gene>
<dbReference type="SMART" id="SM00028">
    <property type="entry name" value="TPR"/>
    <property type="match status" value="4"/>
</dbReference>
<dbReference type="Proteomes" id="UP000507140">
    <property type="component" value="Unassembled WGS sequence"/>
</dbReference>
<protein>
    <recommendedName>
        <fullName evidence="3">protein O-GlcNAc transferase</fullName>
        <ecNumber evidence="3">2.4.1.255</ecNumber>
    </recommendedName>
</protein>
<dbReference type="RefSeq" id="WP_180099984.1">
    <property type="nucleotide sequence ID" value="NZ_CADIKR010000006.1"/>
</dbReference>
<feature type="domain" description="O-GlcNAc transferase C-terminal" evidence="10">
    <location>
        <begin position="764"/>
        <end position="920"/>
    </location>
</feature>
<comment type="caution">
    <text evidence="11">The sequence shown here is derived from an EMBL/GenBank/DDBJ whole genome shotgun (WGS) entry which is preliminary data.</text>
</comment>
<evidence type="ECO:0000259" key="9">
    <source>
        <dbReference type="Pfam" id="PF13649"/>
    </source>
</evidence>
<keyword evidence="5" id="KW-0808">Transferase</keyword>
<dbReference type="Pfam" id="PF13649">
    <property type="entry name" value="Methyltransf_25"/>
    <property type="match status" value="1"/>
</dbReference>
<feature type="domain" description="Methyltransferase regulatory" evidence="8">
    <location>
        <begin position="229"/>
        <end position="299"/>
    </location>
</feature>
<feature type="domain" description="O-GlcNAc transferase C-terminal" evidence="10">
    <location>
        <begin position="956"/>
        <end position="1113"/>
    </location>
</feature>
<evidence type="ECO:0000256" key="6">
    <source>
        <dbReference type="ARBA" id="ARBA00022737"/>
    </source>
</evidence>